<sequence length="204" mass="22247">MRRARTDRLSALVLPPPVARSGERDAAIRAMLAHGHGAWTIERLRQTAGVDADLLFAGGAAEMAEYAMDLRDRDTFDPRAAVTARIAAETRIGLRVRALVLARVATAQRDGDMGRRVVATLQMPCAARAYARATLRMADAVWTVTDPSGDGLAFTTRRLTLAAILAPLWLFWQARGDDPQAVAAFLDRRLAAIRAVGRLKARFT</sequence>
<dbReference type="RefSeq" id="WP_176612258.1">
    <property type="nucleotide sequence ID" value="NZ_JABXXR010000005.1"/>
</dbReference>
<comment type="caution">
    <text evidence="2">The sequence shown here is derived from an EMBL/GenBank/DDBJ whole genome shotgun (WGS) entry which is preliminary data.</text>
</comment>
<protein>
    <submittedName>
        <fullName evidence="2">RpsU-divergently transcribed protein</fullName>
    </submittedName>
</protein>
<evidence type="ECO:0000313" key="3">
    <source>
        <dbReference type="Proteomes" id="UP000585665"/>
    </source>
</evidence>
<evidence type="ECO:0000313" key="2">
    <source>
        <dbReference type="EMBL" id="NVN39242.1"/>
    </source>
</evidence>
<dbReference type="AlphaFoldDB" id="A0A850PBD2"/>
<accession>A0A850PBD2</accession>
<dbReference type="InterPro" id="IPR013718">
    <property type="entry name" value="COQ9_C"/>
</dbReference>
<reference evidence="2 3" key="1">
    <citation type="submission" date="2020-06" db="EMBL/GenBank/DDBJ databases">
        <title>Description of novel acetic acid bacteria.</title>
        <authorList>
            <person name="Sombolestani A."/>
        </authorList>
    </citation>
    <scope>NUCLEOTIDE SEQUENCE [LARGE SCALE GENOMIC DNA]</scope>
    <source>
        <strain evidence="2 3">LMG 27010</strain>
    </source>
</reference>
<dbReference type="EMBL" id="JABXXR010000005">
    <property type="protein sequence ID" value="NVN39242.1"/>
    <property type="molecule type" value="Genomic_DNA"/>
</dbReference>
<evidence type="ECO:0000259" key="1">
    <source>
        <dbReference type="Pfam" id="PF08511"/>
    </source>
</evidence>
<dbReference type="Pfam" id="PF08511">
    <property type="entry name" value="COQ9"/>
    <property type="match status" value="1"/>
</dbReference>
<feature type="domain" description="COQ9 C-terminal" evidence="1">
    <location>
        <begin position="130"/>
        <end position="196"/>
    </location>
</feature>
<dbReference type="Proteomes" id="UP000585665">
    <property type="component" value="Unassembled WGS sequence"/>
</dbReference>
<name>A0A850PBD2_9PROT</name>
<keyword evidence="3" id="KW-1185">Reference proteome</keyword>
<organism evidence="2 3">
    <name type="scientific">Ameyamaea chiangmaiensis</name>
    <dbReference type="NCBI Taxonomy" id="442969"/>
    <lineage>
        <taxon>Bacteria</taxon>
        <taxon>Pseudomonadati</taxon>
        <taxon>Pseudomonadota</taxon>
        <taxon>Alphaproteobacteria</taxon>
        <taxon>Acetobacterales</taxon>
        <taxon>Acetobacteraceae</taxon>
        <taxon>Ameyamaea</taxon>
    </lineage>
</organism>
<gene>
    <name evidence="2" type="ORF">HUK82_01505</name>
</gene>
<proteinExistence type="predicted"/>